<protein>
    <submittedName>
        <fullName evidence="1">Uncharacterized protein</fullName>
    </submittedName>
</protein>
<accession>A0A0L9UT51</accession>
<evidence type="ECO:0000313" key="2">
    <source>
        <dbReference type="Proteomes" id="UP000053144"/>
    </source>
</evidence>
<gene>
    <name evidence="1" type="ORF">LR48_Vigan06g123400</name>
</gene>
<dbReference type="AlphaFoldDB" id="A0A0L9UT51"/>
<dbReference type="Proteomes" id="UP000053144">
    <property type="component" value="Chromosome 6"/>
</dbReference>
<dbReference type="Gramene" id="KOM45928">
    <property type="protein sequence ID" value="KOM45928"/>
    <property type="gene ID" value="LR48_Vigan06g123400"/>
</dbReference>
<evidence type="ECO:0000313" key="1">
    <source>
        <dbReference type="EMBL" id="KOM45928.1"/>
    </source>
</evidence>
<reference evidence="2" key="1">
    <citation type="journal article" date="2015" name="Proc. Natl. Acad. Sci. U.S.A.">
        <title>Genome sequencing of adzuki bean (Vigna angularis) provides insight into high starch and low fat accumulation and domestication.</title>
        <authorList>
            <person name="Yang K."/>
            <person name="Tian Z."/>
            <person name="Chen C."/>
            <person name="Luo L."/>
            <person name="Zhao B."/>
            <person name="Wang Z."/>
            <person name="Yu L."/>
            <person name="Li Y."/>
            <person name="Sun Y."/>
            <person name="Li W."/>
            <person name="Chen Y."/>
            <person name="Li Y."/>
            <person name="Zhang Y."/>
            <person name="Ai D."/>
            <person name="Zhao J."/>
            <person name="Shang C."/>
            <person name="Ma Y."/>
            <person name="Wu B."/>
            <person name="Wang M."/>
            <person name="Gao L."/>
            <person name="Sun D."/>
            <person name="Zhang P."/>
            <person name="Guo F."/>
            <person name="Wang W."/>
            <person name="Li Y."/>
            <person name="Wang J."/>
            <person name="Varshney R.K."/>
            <person name="Wang J."/>
            <person name="Ling H.Q."/>
            <person name="Wan P."/>
        </authorList>
    </citation>
    <scope>NUCLEOTIDE SEQUENCE</scope>
    <source>
        <strain evidence="2">cv. Jingnong 6</strain>
    </source>
</reference>
<sequence>MVQGVQTRSGSWQLRVEGLMTGRSCTSILLNLAIRLSGLWDLLLALVSGSARSRTSARSWHMFQVRWKRIPRRNVSVKSVLRWCYSMNMDNEIHEVHLDILMITNSQVEMDNTPPECVNSLKLHIHTIRMVKSGVRFMHEV</sequence>
<proteinExistence type="predicted"/>
<dbReference type="EMBL" id="CM003376">
    <property type="protein sequence ID" value="KOM45928.1"/>
    <property type="molecule type" value="Genomic_DNA"/>
</dbReference>
<organism evidence="1 2">
    <name type="scientific">Phaseolus angularis</name>
    <name type="common">Azuki bean</name>
    <name type="synonym">Vigna angularis</name>
    <dbReference type="NCBI Taxonomy" id="3914"/>
    <lineage>
        <taxon>Eukaryota</taxon>
        <taxon>Viridiplantae</taxon>
        <taxon>Streptophyta</taxon>
        <taxon>Embryophyta</taxon>
        <taxon>Tracheophyta</taxon>
        <taxon>Spermatophyta</taxon>
        <taxon>Magnoliopsida</taxon>
        <taxon>eudicotyledons</taxon>
        <taxon>Gunneridae</taxon>
        <taxon>Pentapetalae</taxon>
        <taxon>rosids</taxon>
        <taxon>fabids</taxon>
        <taxon>Fabales</taxon>
        <taxon>Fabaceae</taxon>
        <taxon>Papilionoideae</taxon>
        <taxon>50 kb inversion clade</taxon>
        <taxon>NPAAA clade</taxon>
        <taxon>indigoferoid/millettioid clade</taxon>
        <taxon>Phaseoleae</taxon>
        <taxon>Vigna</taxon>
    </lineage>
</organism>
<name>A0A0L9UT51_PHAAN</name>